<name>A0A7D5UT76_9HYPO</name>
<dbReference type="GeneID" id="26243896"/>
<protein>
    <submittedName>
        <fullName evidence="2">Uncharacterized protein</fullName>
    </submittedName>
</protein>
<reference evidence="2 3" key="1">
    <citation type="submission" date="2020-07" db="EMBL/GenBank/DDBJ databases">
        <title>Telomere length de novo assembly of all 7 chromosomes of the fungus, Metarhizium brunneum, using a novel assembly pipeline.</title>
        <authorList>
            <person name="Saud z."/>
            <person name="Kortsinoglou A."/>
            <person name="Kouvelis V.N."/>
            <person name="Butt T.M."/>
        </authorList>
    </citation>
    <scope>NUCLEOTIDE SEQUENCE [LARGE SCALE GENOMIC DNA]</scope>
    <source>
        <strain evidence="2 3">4556</strain>
    </source>
</reference>
<organism evidence="2 3">
    <name type="scientific">Metarhizium brunneum</name>
    <dbReference type="NCBI Taxonomy" id="500148"/>
    <lineage>
        <taxon>Eukaryota</taxon>
        <taxon>Fungi</taxon>
        <taxon>Dikarya</taxon>
        <taxon>Ascomycota</taxon>
        <taxon>Pezizomycotina</taxon>
        <taxon>Sordariomycetes</taxon>
        <taxon>Hypocreomycetidae</taxon>
        <taxon>Hypocreales</taxon>
        <taxon>Clavicipitaceae</taxon>
        <taxon>Metarhizium</taxon>
    </lineage>
</organism>
<proteinExistence type="predicted"/>
<dbReference type="EMBL" id="CP058933">
    <property type="protein sequence ID" value="QLI66414.1"/>
    <property type="molecule type" value="Genomic_DNA"/>
</dbReference>
<evidence type="ECO:0000313" key="3">
    <source>
        <dbReference type="Proteomes" id="UP000510686"/>
    </source>
</evidence>
<feature type="compositionally biased region" description="Basic residues" evidence="1">
    <location>
        <begin position="184"/>
        <end position="202"/>
    </location>
</feature>
<dbReference type="KEGG" id="mbrn:26243896"/>
<dbReference type="RefSeq" id="XP_014543095.1">
    <property type="nucleotide sequence ID" value="XM_014687609.1"/>
</dbReference>
<dbReference type="Proteomes" id="UP000510686">
    <property type="component" value="Chromosome 2"/>
</dbReference>
<evidence type="ECO:0000313" key="2">
    <source>
        <dbReference type="EMBL" id="QLI66414.1"/>
    </source>
</evidence>
<accession>A0A7D5UT76</accession>
<gene>
    <name evidence="2" type="ORF">G6M90_00g031570</name>
</gene>
<sequence>MTFDAYYKANIGSENLSNSEARIVAIMKLKRPGPNGEEYIIQPPCGDGDNWGCNRLVKDLNVLTDDKVAAVPDTTPFNWRQLKAAGKVAVTQSPTPADNESDPGTSDTGQVKPPPKHPSQGKKPGTSHDEQGTGNPGDDEIEPPPKHPSTRPDRPARPATQGDGEDHPGQGGDDDDNPSTGTKPKTKPKPKGNGRTRRHFYA</sequence>
<dbReference type="OrthoDB" id="4942678at2759"/>
<feature type="region of interest" description="Disordered" evidence="1">
    <location>
        <begin position="87"/>
        <end position="202"/>
    </location>
</feature>
<keyword evidence="3" id="KW-1185">Reference proteome</keyword>
<evidence type="ECO:0000256" key="1">
    <source>
        <dbReference type="SAM" id="MobiDB-lite"/>
    </source>
</evidence>
<dbReference type="AlphaFoldDB" id="A0A7D5UT76"/>
<feature type="compositionally biased region" description="Polar residues" evidence="1">
    <location>
        <begin position="90"/>
        <end position="109"/>
    </location>
</feature>